<name>A0A368BQD5_9GAMM</name>
<evidence type="ECO:0008006" key="4">
    <source>
        <dbReference type="Google" id="ProtNLM"/>
    </source>
</evidence>
<gene>
    <name evidence="2" type="ORF">DBW98_00575</name>
</gene>
<evidence type="ECO:0000256" key="1">
    <source>
        <dbReference type="SAM" id="Phobius"/>
    </source>
</evidence>
<evidence type="ECO:0000313" key="2">
    <source>
        <dbReference type="EMBL" id="RCL39539.1"/>
    </source>
</evidence>
<comment type="caution">
    <text evidence="2">The sequence shown here is derived from an EMBL/GenBank/DDBJ whole genome shotgun (WGS) entry which is preliminary data.</text>
</comment>
<reference evidence="2 3" key="1">
    <citation type="journal article" date="2018" name="Microbiome">
        <title>Fine metagenomic profile of the Mediterranean stratified and mixed water columns revealed by assembly and recruitment.</title>
        <authorList>
            <person name="Haro-Moreno J.M."/>
            <person name="Lopez-Perez M."/>
            <person name="De La Torre J.R."/>
            <person name="Picazo A."/>
            <person name="Camacho A."/>
            <person name="Rodriguez-Valera F."/>
        </authorList>
    </citation>
    <scope>NUCLEOTIDE SEQUENCE [LARGE SCALE GENOMIC DNA]</scope>
    <source>
        <strain evidence="2">MED-G84</strain>
    </source>
</reference>
<keyword evidence="1" id="KW-0472">Membrane</keyword>
<dbReference type="AlphaFoldDB" id="A0A368BQD5"/>
<dbReference type="EMBL" id="QOPC01000002">
    <property type="protein sequence ID" value="RCL39539.1"/>
    <property type="molecule type" value="Genomic_DNA"/>
</dbReference>
<sequence length="72" mass="7367">MDNAFRMLSDLVSNLTSVIVGILGLGIVGSLAFGDMMGLDVIGNITALVESLASSGVVGLLVLAVLYSLVNR</sequence>
<proteinExistence type="predicted"/>
<organism evidence="2 3">
    <name type="scientific">SAR86 cluster bacterium</name>
    <dbReference type="NCBI Taxonomy" id="2030880"/>
    <lineage>
        <taxon>Bacteria</taxon>
        <taxon>Pseudomonadati</taxon>
        <taxon>Pseudomonadota</taxon>
        <taxon>Gammaproteobacteria</taxon>
        <taxon>SAR86 cluster</taxon>
    </lineage>
</organism>
<evidence type="ECO:0000313" key="3">
    <source>
        <dbReference type="Proteomes" id="UP000253032"/>
    </source>
</evidence>
<accession>A0A368BQD5</accession>
<feature type="transmembrane region" description="Helical" evidence="1">
    <location>
        <begin position="45"/>
        <end position="70"/>
    </location>
</feature>
<keyword evidence="1" id="KW-0812">Transmembrane</keyword>
<feature type="transmembrane region" description="Helical" evidence="1">
    <location>
        <begin position="12"/>
        <end position="33"/>
    </location>
</feature>
<protein>
    <recommendedName>
        <fullName evidence="4">MotA/TolQ/ExbB proton channel domain-containing protein</fullName>
    </recommendedName>
</protein>
<keyword evidence="1" id="KW-1133">Transmembrane helix</keyword>
<dbReference type="Proteomes" id="UP000253032">
    <property type="component" value="Unassembled WGS sequence"/>
</dbReference>